<evidence type="ECO:0000256" key="1">
    <source>
        <dbReference type="SAM" id="MobiDB-lite"/>
    </source>
</evidence>
<organism evidence="2 3">
    <name type="scientific">Dactylosporangium cerinum</name>
    <dbReference type="NCBI Taxonomy" id="1434730"/>
    <lineage>
        <taxon>Bacteria</taxon>
        <taxon>Bacillati</taxon>
        <taxon>Actinomycetota</taxon>
        <taxon>Actinomycetes</taxon>
        <taxon>Micromonosporales</taxon>
        <taxon>Micromonosporaceae</taxon>
        <taxon>Dactylosporangium</taxon>
    </lineage>
</organism>
<evidence type="ECO:0000313" key="3">
    <source>
        <dbReference type="Proteomes" id="UP001595912"/>
    </source>
</evidence>
<evidence type="ECO:0000313" key="2">
    <source>
        <dbReference type="EMBL" id="MFC5005592.1"/>
    </source>
</evidence>
<gene>
    <name evidence="2" type="ORF">ACFPIJ_48185</name>
</gene>
<protein>
    <submittedName>
        <fullName evidence="2">Uncharacterized protein</fullName>
    </submittedName>
</protein>
<name>A0ABV9WA17_9ACTN</name>
<keyword evidence="3" id="KW-1185">Reference proteome</keyword>
<comment type="caution">
    <text evidence="2">The sequence shown here is derived from an EMBL/GenBank/DDBJ whole genome shotgun (WGS) entry which is preliminary data.</text>
</comment>
<dbReference type="RefSeq" id="WP_380126232.1">
    <property type="nucleotide sequence ID" value="NZ_JBHSIU010000083.1"/>
</dbReference>
<feature type="region of interest" description="Disordered" evidence="1">
    <location>
        <begin position="283"/>
        <end position="312"/>
    </location>
</feature>
<feature type="compositionally biased region" description="Low complexity" evidence="1">
    <location>
        <begin position="290"/>
        <end position="310"/>
    </location>
</feature>
<proteinExistence type="predicted"/>
<accession>A0ABV9WA17</accession>
<sequence>MDIGPVLRHLASPARLPVRSDIELAESISILAKQAKTKTAGTPYMKTPSPVAVASILQTRPADILRELGVATTFLTRSPFLSVSQHWAHVRYCATLEAGREQLMRLTSYASKDVVHHHKVTQSEQLGIGLALVVARAVLERRHPGWLFHVVDADVALRHGYVNDVTGRVGNKPGTNKRPDYFLIGWRRSGAQTKVRIAVLECKGTHGTMRQVYKQLADACLQVGTVAIGDHPMYGLMVASRLLRSGVSSYVLDPPGDDELWTGPTSDYDELLAEQPDELEWRARQQATQPDAADSAGSTAPSTPATAAATPTPPYVIPASHRSWLAQVMNRTVAASVLLFAGDSTTAVDYTSPRQRGYSSAMLPLEDTWPDTISAQVRMPSGPVLTGTSHLMPLNDGRTLEVFRGIDRRLHHDLKEGNLSRYARNAGWLRRWWNAARSRSRDTVSVGADGTALIIRVLDRRERPSRRRYR</sequence>
<dbReference type="EMBL" id="JBHSIU010000083">
    <property type="protein sequence ID" value="MFC5005592.1"/>
    <property type="molecule type" value="Genomic_DNA"/>
</dbReference>
<dbReference type="Proteomes" id="UP001595912">
    <property type="component" value="Unassembled WGS sequence"/>
</dbReference>
<reference evidence="3" key="1">
    <citation type="journal article" date="2019" name="Int. J. Syst. Evol. Microbiol.">
        <title>The Global Catalogue of Microorganisms (GCM) 10K type strain sequencing project: providing services to taxonomists for standard genome sequencing and annotation.</title>
        <authorList>
            <consortium name="The Broad Institute Genomics Platform"/>
            <consortium name="The Broad Institute Genome Sequencing Center for Infectious Disease"/>
            <person name="Wu L."/>
            <person name="Ma J."/>
        </authorList>
    </citation>
    <scope>NUCLEOTIDE SEQUENCE [LARGE SCALE GENOMIC DNA]</scope>
    <source>
        <strain evidence="3">CGMCC 4.7152</strain>
    </source>
</reference>